<keyword evidence="3" id="KW-1185">Reference proteome</keyword>
<dbReference type="AlphaFoldDB" id="A0A6N4XVH2"/>
<gene>
    <name evidence="2" type="ORF">CHRY9393_02914</name>
</gene>
<name>A0A6N4XVH2_9FLAO</name>
<organism evidence="2 3">
    <name type="scientific">Chryseobacterium fistulae</name>
    <dbReference type="NCBI Taxonomy" id="2675058"/>
    <lineage>
        <taxon>Bacteria</taxon>
        <taxon>Pseudomonadati</taxon>
        <taxon>Bacteroidota</taxon>
        <taxon>Flavobacteriia</taxon>
        <taxon>Flavobacteriales</taxon>
        <taxon>Weeksellaceae</taxon>
        <taxon>Chryseobacterium group</taxon>
        <taxon>Chryseobacterium</taxon>
    </lineage>
</organism>
<protein>
    <submittedName>
        <fullName evidence="2">Uncharacterized protein</fullName>
    </submittedName>
</protein>
<dbReference type="Proteomes" id="UP000445309">
    <property type="component" value="Unassembled WGS sequence"/>
</dbReference>
<feature type="transmembrane region" description="Helical" evidence="1">
    <location>
        <begin position="37"/>
        <end position="54"/>
    </location>
</feature>
<keyword evidence="1" id="KW-0472">Membrane</keyword>
<feature type="transmembrane region" description="Helical" evidence="1">
    <location>
        <begin position="7"/>
        <end position="25"/>
    </location>
</feature>
<dbReference type="EMBL" id="CACVBY010000085">
    <property type="protein sequence ID" value="CAA7391422.1"/>
    <property type="molecule type" value="Genomic_DNA"/>
</dbReference>
<evidence type="ECO:0000256" key="1">
    <source>
        <dbReference type="SAM" id="Phobius"/>
    </source>
</evidence>
<reference evidence="2 3" key="1">
    <citation type="submission" date="2020-01" db="EMBL/GenBank/DDBJ databases">
        <authorList>
            <person name="Rodrigo-Torres L."/>
            <person name="Arahal R. D."/>
            <person name="Lucena T."/>
        </authorList>
    </citation>
    <scope>NUCLEOTIDE SEQUENCE [LARGE SCALE GENOMIC DNA]</scope>
    <source>
        <strain evidence="2 3">CECT 9393</strain>
    </source>
</reference>
<keyword evidence="1" id="KW-1133">Transmembrane helix</keyword>
<sequence length="68" mass="7535">MKLFGQRHIIISSITFVILFLMNYVGNDLPDKLERALMTAVAGVIGLSIGIFILNKGKNDNTPPQNFD</sequence>
<accession>A0A6N4XVH2</accession>
<evidence type="ECO:0000313" key="2">
    <source>
        <dbReference type="EMBL" id="CAA7391422.1"/>
    </source>
</evidence>
<keyword evidence="1" id="KW-0812">Transmembrane</keyword>
<proteinExistence type="predicted"/>
<evidence type="ECO:0000313" key="3">
    <source>
        <dbReference type="Proteomes" id="UP000445309"/>
    </source>
</evidence>